<dbReference type="Proteomes" id="UP000235122">
    <property type="component" value="Unassembled WGS sequence"/>
</dbReference>
<feature type="transmembrane region" description="Helical" evidence="1">
    <location>
        <begin position="411"/>
        <end position="439"/>
    </location>
</feature>
<proteinExistence type="predicted"/>
<dbReference type="RefSeq" id="WP_024330969.1">
    <property type="nucleotide sequence ID" value="NZ_JASOXK010000002.1"/>
</dbReference>
<feature type="transmembrane region" description="Helical" evidence="1">
    <location>
        <begin position="319"/>
        <end position="343"/>
    </location>
</feature>
<reference evidence="2 3" key="1">
    <citation type="submission" date="2017-12" db="EMBL/GenBank/DDBJ databases">
        <title>Phylogenetic diversity of female urinary microbiome.</title>
        <authorList>
            <person name="Thomas-White K."/>
            <person name="Wolfe A.J."/>
        </authorList>
    </citation>
    <scope>NUCLEOTIDE SEQUENCE [LARGE SCALE GENOMIC DNA]</scope>
    <source>
        <strain evidence="2 3">UMB0402</strain>
    </source>
</reference>
<dbReference type="GeneID" id="35867603"/>
<protein>
    <submittedName>
        <fullName evidence="2">Uncharacterized protein</fullName>
    </submittedName>
</protein>
<feature type="transmembrane region" description="Helical" evidence="1">
    <location>
        <begin position="93"/>
        <end position="114"/>
    </location>
</feature>
<dbReference type="InterPro" id="IPR046671">
    <property type="entry name" value="DUF6541"/>
</dbReference>
<keyword evidence="3" id="KW-1185">Reference proteome</keyword>
<accession>A0A2I1INV8</accession>
<comment type="caution">
    <text evidence="2">The sequence shown here is derived from an EMBL/GenBank/DDBJ whole genome shotgun (WGS) entry which is preliminary data.</text>
</comment>
<keyword evidence="1" id="KW-1133">Transmembrane helix</keyword>
<sequence>MPSLLLVHLDAFALAALIYLPGLLLGWFAQIRRRYLFVLAPLISLALLSALPVLFRLISMRWSAGSFLGVVALGALALFLLRRPKRSTLRVKVPPLLLVGGALAWLGQVLPIYLSRSLTKPIQQIDSTYHMNLAWLIAKTGNGSSLSAPTRMFGLDTSRTTAPSGWHDLVALLGTRVVESTNALSLVVPLVWVLGITLLAYRIFAPNLRLVFYTQLVTLLFSEFPTLVQSTYPILPNTLAIALLPYALCALYQLWCDESGKSLAQCLLRGLFAAALGLALALVHPSFIFNLVALLTLPVGYLLFRGVRRASARGRKRYAVRLAVATLVLIVAIVALFCVPYTADLFYRMTHAYAGRQNIDIVTLLKIVSVASVHPTSVSAVATYSQLILEGCALVAFIGAVAASRTMRLPLLWCSWCSIAVVALAVMWRVGSALGGFWYMNAHRILAPLQIPAALLMAVGICWWCEQLRRILSGIRVRNNYQLSASLTCAFAVLIGFSCGVAAKEAHYTLVYSPSSAFITVNASAAEQAMITRAADRIKGRVRVIGNPTNGSALMQALGGVEVVFPQMYFRSSNVAEGYLRTNFHRLGSDGKVCRLLRRYQIEYFYYDTDPGPGGKGMGAKTDFVRLPAPSTVQKVDQGGSAKLYRIVACGFGGQN</sequence>
<feature type="transmembrane region" description="Helical" evidence="1">
    <location>
        <begin position="266"/>
        <end position="282"/>
    </location>
</feature>
<dbReference type="Pfam" id="PF20176">
    <property type="entry name" value="DUF6541"/>
    <property type="match status" value="1"/>
</dbReference>
<feature type="transmembrane region" description="Helical" evidence="1">
    <location>
        <begin position="61"/>
        <end position="81"/>
    </location>
</feature>
<name>A0A2I1INV8_9ACTO</name>
<dbReference type="STRING" id="33007.HMPREF3198_01427"/>
<feature type="transmembrane region" description="Helical" evidence="1">
    <location>
        <begin position="485"/>
        <end position="503"/>
    </location>
</feature>
<feature type="transmembrane region" description="Helical" evidence="1">
    <location>
        <begin position="6"/>
        <end position="28"/>
    </location>
</feature>
<evidence type="ECO:0000313" key="3">
    <source>
        <dbReference type="Proteomes" id="UP000235122"/>
    </source>
</evidence>
<feature type="transmembrane region" description="Helical" evidence="1">
    <location>
        <begin position="183"/>
        <end position="203"/>
    </location>
</feature>
<keyword evidence="1" id="KW-0472">Membrane</keyword>
<organism evidence="2 3">
    <name type="scientific">Winkia neuii</name>
    <dbReference type="NCBI Taxonomy" id="33007"/>
    <lineage>
        <taxon>Bacteria</taxon>
        <taxon>Bacillati</taxon>
        <taxon>Actinomycetota</taxon>
        <taxon>Actinomycetes</taxon>
        <taxon>Actinomycetales</taxon>
        <taxon>Actinomycetaceae</taxon>
        <taxon>Winkia</taxon>
    </lineage>
</organism>
<gene>
    <name evidence="2" type="ORF">CYJ19_03990</name>
</gene>
<feature type="transmembrane region" description="Helical" evidence="1">
    <location>
        <begin position="445"/>
        <end position="465"/>
    </location>
</feature>
<feature type="transmembrane region" description="Helical" evidence="1">
    <location>
        <begin position="384"/>
        <end position="404"/>
    </location>
</feature>
<feature type="transmembrane region" description="Helical" evidence="1">
    <location>
        <begin position="234"/>
        <end position="254"/>
    </location>
</feature>
<keyword evidence="1" id="KW-0812">Transmembrane</keyword>
<evidence type="ECO:0000256" key="1">
    <source>
        <dbReference type="SAM" id="Phobius"/>
    </source>
</evidence>
<feature type="transmembrane region" description="Helical" evidence="1">
    <location>
        <begin position="35"/>
        <end position="55"/>
    </location>
</feature>
<dbReference type="AlphaFoldDB" id="A0A2I1INV8"/>
<dbReference type="EMBL" id="PKKO01000002">
    <property type="protein sequence ID" value="PKY72807.1"/>
    <property type="molecule type" value="Genomic_DNA"/>
</dbReference>
<evidence type="ECO:0000313" key="2">
    <source>
        <dbReference type="EMBL" id="PKY72807.1"/>
    </source>
</evidence>